<accession>A0A3D9V042</accession>
<gene>
    <name evidence="3" type="ORF">DFJ65_2653</name>
</gene>
<evidence type="ECO:0000256" key="2">
    <source>
        <dbReference type="ARBA" id="ARBA00023002"/>
    </source>
</evidence>
<keyword evidence="4" id="KW-1185">Reference proteome</keyword>
<dbReference type="Gene3D" id="3.40.50.720">
    <property type="entry name" value="NAD(P)-binding Rossmann-like Domain"/>
    <property type="match status" value="1"/>
</dbReference>
<proteinExistence type="inferred from homology"/>
<evidence type="ECO:0000256" key="1">
    <source>
        <dbReference type="ARBA" id="ARBA00006484"/>
    </source>
</evidence>
<dbReference type="AlphaFoldDB" id="A0A3D9V042"/>
<sequence length="285" mass="29861">MARMTSHDGKKVLITGAARGIGAALAGRLAGQGAQVALLGLEPELLKQVSQRCPGSLWREVDVTDGDRVDEVVNEIATLWGGLDVVVANAGVAGQLALDGGDPEVMRAHLEVNVMGCYRTLRAAAPHISHPDGYAVATASLAAAAHAPLMGAYNASKAAVEALGNTFRIELAPTGAKVGVAYFAEIDTDMTSRGFGTRAATMLTGGGTILGVAPLESAIDALDRGIRKRSRRICAPRWIAPILPARMVAQRVMELRGFPQLTLALQIAREEGADLTTVQPQRISK</sequence>
<dbReference type="PRINTS" id="PR00081">
    <property type="entry name" value="GDHRDH"/>
</dbReference>
<dbReference type="EMBL" id="QTUA01000001">
    <property type="protein sequence ID" value="REF31584.1"/>
    <property type="molecule type" value="Genomic_DNA"/>
</dbReference>
<dbReference type="PANTHER" id="PTHR43391">
    <property type="entry name" value="RETINOL DEHYDROGENASE-RELATED"/>
    <property type="match status" value="1"/>
</dbReference>
<reference evidence="3 4" key="1">
    <citation type="submission" date="2018-08" db="EMBL/GenBank/DDBJ databases">
        <title>Sequencing the genomes of 1000 actinobacteria strains.</title>
        <authorList>
            <person name="Klenk H.-P."/>
        </authorList>
    </citation>
    <scope>NUCLEOTIDE SEQUENCE [LARGE SCALE GENOMIC DNA]</scope>
    <source>
        <strain evidence="3 4">DSM 22967</strain>
    </source>
</reference>
<dbReference type="InterPro" id="IPR002347">
    <property type="entry name" value="SDR_fam"/>
</dbReference>
<comment type="caution">
    <text evidence="3">The sequence shown here is derived from an EMBL/GenBank/DDBJ whole genome shotgun (WGS) entry which is preliminary data.</text>
</comment>
<dbReference type="SUPFAM" id="SSF51735">
    <property type="entry name" value="NAD(P)-binding Rossmann-fold domains"/>
    <property type="match status" value="1"/>
</dbReference>
<name>A0A3D9V042_9MICO</name>
<dbReference type="CDD" id="cd05233">
    <property type="entry name" value="SDR_c"/>
    <property type="match status" value="1"/>
</dbReference>
<dbReference type="PROSITE" id="PS00061">
    <property type="entry name" value="ADH_SHORT"/>
    <property type="match status" value="1"/>
</dbReference>
<dbReference type="InterPro" id="IPR036291">
    <property type="entry name" value="NAD(P)-bd_dom_sf"/>
</dbReference>
<dbReference type="Proteomes" id="UP000256253">
    <property type="component" value="Unassembled WGS sequence"/>
</dbReference>
<dbReference type="InterPro" id="IPR020904">
    <property type="entry name" value="Sc_DH/Rdtase_CS"/>
</dbReference>
<protein>
    <submittedName>
        <fullName evidence="3">NADP-dependent 3-hydroxy acid dehydrogenase YdfG</fullName>
    </submittedName>
</protein>
<evidence type="ECO:0000313" key="4">
    <source>
        <dbReference type="Proteomes" id="UP000256253"/>
    </source>
</evidence>
<evidence type="ECO:0000313" key="3">
    <source>
        <dbReference type="EMBL" id="REF31584.1"/>
    </source>
</evidence>
<keyword evidence="2" id="KW-0560">Oxidoreductase</keyword>
<comment type="similarity">
    <text evidence="1">Belongs to the short-chain dehydrogenases/reductases (SDR) family.</text>
</comment>
<dbReference type="GO" id="GO:0016491">
    <property type="term" value="F:oxidoreductase activity"/>
    <property type="evidence" value="ECO:0007669"/>
    <property type="project" value="UniProtKB-KW"/>
</dbReference>
<dbReference type="PANTHER" id="PTHR43391:SF94">
    <property type="entry name" value="OXIDOREDUCTASE-RELATED"/>
    <property type="match status" value="1"/>
</dbReference>
<organism evidence="3 4">
    <name type="scientific">Calidifontibacter indicus</name>
    <dbReference type="NCBI Taxonomy" id="419650"/>
    <lineage>
        <taxon>Bacteria</taxon>
        <taxon>Bacillati</taxon>
        <taxon>Actinomycetota</taxon>
        <taxon>Actinomycetes</taxon>
        <taxon>Micrococcales</taxon>
        <taxon>Dermacoccaceae</taxon>
        <taxon>Calidifontibacter</taxon>
    </lineage>
</organism>
<dbReference type="Pfam" id="PF00106">
    <property type="entry name" value="adh_short"/>
    <property type="match status" value="1"/>
</dbReference>